<sequence length="738" mass="83431">MPSATYPSHFPLLSTSRQTSVAVRVDPENAIPKPLYEADKVPSRASYAAALRPLSPCASKKNFEGVGEDFNPAIIYNNKPGIFYTKEEVSSLAKPFEFSLIGKFSGSRPYAVVLQAFRNLGLSSFFNIRFLRSGYVFMHLISSEDMAWVWIRGVWFIGGVPLRIFKWTPYFSYTAESSVVPVWIRFLDLPIHMFSKATLFFAASIIGKPIKIDEATADCSRLSVARVCVEIDLLKPKIEDFWIGIGEEKRLQRVEFEKHPSYCVQCLHLAHSVEECYANGNNGKSAGWGPALGPKSGGEDLREKLNKRNEVFTEKVDSEFPIEALDGNVQRVEKQVWIQKKEEKKGSAEKVVEHAVADVNSGCRGDMGELEGKHELAEKILEVEEQELDELDAHLVAVLDPVPAVNQVVQVNRGSSLVQNQKMAILKETTGPKLAAQEMDDNSIFRAEDYNAAYIASDMAGVNLKDEVEKNDISKSFEDDDESDYGEAVDSQRSSSFPLASYVKDPLWKTSTMYVPWSSGLQKFQFKLKRLKAHLKWWNVEVFGNIFENVKKAEENFELAEKAFDRSPTIENKIYMAKCQASLFHILDMEEMFWKQKAAVKWFGEGERNTKFFHNLVRKRRMTSRIFRIWDGVCLEDNNLIQISGVHFFEDLLTGEDFECDSVGMDIIPQLIVDEIKEVVLPRGISSEAGNVEEVVQNGVKDCIVWKQSLDGKFTMKSAWKGTWKDQQQAGAGQQQAV</sequence>
<dbReference type="Proteomes" id="UP000734854">
    <property type="component" value="Unassembled WGS sequence"/>
</dbReference>
<evidence type="ECO:0000313" key="4">
    <source>
        <dbReference type="Proteomes" id="UP000734854"/>
    </source>
</evidence>
<feature type="coiled-coil region" evidence="1">
    <location>
        <begin position="367"/>
        <end position="394"/>
    </location>
</feature>
<dbReference type="AlphaFoldDB" id="A0A8J5H155"/>
<feature type="domain" description="DUF4283" evidence="2">
    <location>
        <begin position="96"/>
        <end position="173"/>
    </location>
</feature>
<proteinExistence type="predicted"/>
<dbReference type="PANTHER" id="PTHR31286">
    <property type="entry name" value="GLYCINE-RICH CELL WALL STRUCTURAL PROTEIN 1.8-LIKE"/>
    <property type="match status" value="1"/>
</dbReference>
<accession>A0A8J5H155</accession>
<name>A0A8J5H155_ZINOF</name>
<dbReference type="InterPro" id="IPR025558">
    <property type="entry name" value="DUF4283"/>
</dbReference>
<reference evidence="3 4" key="1">
    <citation type="submission" date="2020-08" db="EMBL/GenBank/DDBJ databases">
        <title>Plant Genome Project.</title>
        <authorList>
            <person name="Zhang R.-G."/>
        </authorList>
    </citation>
    <scope>NUCLEOTIDE SEQUENCE [LARGE SCALE GENOMIC DNA]</scope>
    <source>
        <tissue evidence="3">Rhizome</tissue>
    </source>
</reference>
<dbReference type="Pfam" id="PF14111">
    <property type="entry name" value="DUF4283"/>
    <property type="match status" value="1"/>
</dbReference>
<protein>
    <recommendedName>
        <fullName evidence="2">DUF4283 domain-containing protein</fullName>
    </recommendedName>
</protein>
<dbReference type="InterPro" id="IPR040256">
    <property type="entry name" value="At4g02000-like"/>
</dbReference>
<keyword evidence="1" id="KW-0175">Coiled coil</keyword>
<dbReference type="PANTHER" id="PTHR31286:SF179">
    <property type="entry name" value="RNASE H TYPE-1 DOMAIN-CONTAINING PROTEIN"/>
    <property type="match status" value="1"/>
</dbReference>
<gene>
    <name evidence="3" type="ORF">ZIOFF_020901</name>
</gene>
<comment type="caution">
    <text evidence="3">The sequence shown here is derived from an EMBL/GenBank/DDBJ whole genome shotgun (WGS) entry which is preliminary data.</text>
</comment>
<organism evidence="3 4">
    <name type="scientific">Zingiber officinale</name>
    <name type="common">Ginger</name>
    <name type="synonym">Amomum zingiber</name>
    <dbReference type="NCBI Taxonomy" id="94328"/>
    <lineage>
        <taxon>Eukaryota</taxon>
        <taxon>Viridiplantae</taxon>
        <taxon>Streptophyta</taxon>
        <taxon>Embryophyta</taxon>
        <taxon>Tracheophyta</taxon>
        <taxon>Spermatophyta</taxon>
        <taxon>Magnoliopsida</taxon>
        <taxon>Liliopsida</taxon>
        <taxon>Zingiberales</taxon>
        <taxon>Zingiberaceae</taxon>
        <taxon>Zingiber</taxon>
    </lineage>
</organism>
<evidence type="ECO:0000256" key="1">
    <source>
        <dbReference type="SAM" id="Coils"/>
    </source>
</evidence>
<dbReference type="EMBL" id="JACMSC010000006">
    <property type="protein sequence ID" value="KAG6517509.1"/>
    <property type="molecule type" value="Genomic_DNA"/>
</dbReference>
<keyword evidence="4" id="KW-1185">Reference proteome</keyword>
<evidence type="ECO:0000259" key="2">
    <source>
        <dbReference type="Pfam" id="PF14111"/>
    </source>
</evidence>
<evidence type="ECO:0000313" key="3">
    <source>
        <dbReference type="EMBL" id="KAG6517509.1"/>
    </source>
</evidence>